<dbReference type="CDD" id="cd17356">
    <property type="entry name" value="MFS_HXT"/>
    <property type="match status" value="1"/>
</dbReference>
<dbReference type="FunFam" id="1.20.1250.20:FF:000044">
    <property type="entry name" value="Hexose transporter Hxt3p"/>
    <property type="match status" value="1"/>
</dbReference>
<reference evidence="11" key="1">
    <citation type="submission" date="2020-11" db="EMBL/GenBank/DDBJ databases">
        <title>Kefir isolates.</title>
        <authorList>
            <person name="Marcisauskas S."/>
            <person name="Kim Y."/>
            <person name="Blasche S."/>
        </authorList>
    </citation>
    <scope>NUCLEOTIDE SEQUENCE</scope>
    <source>
        <strain evidence="11">Olga-1</strain>
    </source>
</reference>
<feature type="domain" description="Major facilitator superfamily (MFS) profile" evidence="10">
    <location>
        <begin position="84"/>
        <end position="534"/>
    </location>
</feature>
<accession>A0A9P6WNL4</accession>
<dbReference type="Gene3D" id="1.20.1250.20">
    <property type="entry name" value="MFS general substrate transporter like domains"/>
    <property type="match status" value="1"/>
</dbReference>
<evidence type="ECO:0000313" key="12">
    <source>
        <dbReference type="Proteomes" id="UP000697127"/>
    </source>
</evidence>
<dbReference type="GO" id="GO:0005351">
    <property type="term" value="F:carbohydrate:proton symporter activity"/>
    <property type="evidence" value="ECO:0007669"/>
    <property type="project" value="TreeGrafter"/>
</dbReference>
<feature type="transmembrane region" description="Helical" evidence="9">
    <location>
        <begin position="377"/>
        <end position="398"/>
    </location>
</feature>
<gene>
    <name evidence="11" type="primary">HXT1_1</name>
    <name evidence="11" type="ORF">C6P40_003005</name>
</gene>
<dbReference type="EMBL" id="PUHW01000033">
    <property type="protein sequence ID" value="KAG0690402.1"/>
    <property type="molecule type" value="Genomic_DNA"/>
</dbReference>
<feature type="transmembrane region" description="Helical" evidence="9">
    <location>
        <begin position="405"/>
        <end position="425"/>
    </location>
</feature>
<evidence type="ECO:0000256" key="3">
    <source>
        <dbReference type="ARBA" id="ARBA00022448"/>
    </source>
</evidence>
<keyword evidence="6 9" id="KW-1133">Transmembrane helix</keyword>
<dbReference type="InterPro" id="IPR036259">
    <property type="entry name" value="MFS_trans_sf"/>
</dbReference>
<evidence type="ECO:0000259" key="10">
    <source>
        <dbReference type="PROSITE" id="PS50850"/>
    </source>
</evidence>
<feature type="transmembrane region" description="Helical" evidence="9">
    <location>
        <begin position="481"/>
        <end position="504"/>
    </location>
</feature>
<protein>
    <submittedName>
        <fullName evidence="11">Hexose transporter hxt1</fullName>
    </submittedName>
</protein>
<dbReference type="Proteomes" id="UP000697127">
    <property type="component" value="Unassembled WGS sequence"/>
</dbReference>
<evidence type="ECO:0000256" key="1">
    <source>
        <dbReference type="ARBA" id="ARBA00004141"/>
    </source>
</evidence>
<keyword evidence="4" id="KW-0762">Sugar transport</keyword>
<dbReference type="InterPro" id="IPR005829">
    <property type="entry name" value="Sugar_transporter_CS"/>
</dbReference>
<keyword evidence="5 9" id="KW-0812">Transmembrane</keyword>
<sequence length="584" mass="64822">MQNISFDKSPLNLKNSPKLLSVITKTGDNYDVISLSQTSEKNVSDNKSANSDLNKSLNEKNNDIVIRKPNFLENFQKHYVVILLCLMVSFGGFVFGWDTGSISGFVGMSDFKKSFAEYDIEKKINSFSGLRIGMIISLFNIGCAIGGITLPKLGDKYGRKFGITSSMVIYMIGIILQISSSHYIQYCVGRIVAGFGVGSVSVLCPMFIAETSPSEIRGLTVSFYQLMITLGIFFGYITTFGTSVLFIDSNQWRTPLGLCFVWAITLIAGISLLPESPRFLLSNDSNQKARKSIAKINNLNPNDLFVTEELEAIIAGIEEEKNAGSATWHELFHGKPHICTRLLIGIALQSFQQLTGNNYFFYYGTSIFNSIGLTNSYITSIILGAVNFVSTIVALFTINTFSRRATLICGSILMTVMLFLFSFVGSELLFKNSYDGETNPFYGCVMVVTTCIFIAVFAMTWAPGVFVVVSETYPLRIRSRGMAMATAANWIWGFLITLFTPLIVSKIGFYYGYVFMGFTIASIFFVLLMVPETSGLSLEEIDDMYTYYKLMKASQTRLDRDEANTLSKIQVSGKTPTEEKNAIV</sequence>
<dbReference type="InterPro" id="IPR005828">
    <property type="entry name" value="MFS_sugar_transport-like"/>
</dbReference>
<dbReference type="PANTHER" id="PTHR48022:SF50">
    <property type="entry name" value="HEXOSE TRANSPORTER HXT14"/>
    <property type="match status" value="1"/>
</dbReference>
<dbReference type="InterPro" id="IPR003663">
    <property type="entry name" value="Sugar/inositol_transpt"/>
</dbReference>
<evidence type="ECO:0000256" key="2">
    <source>
        <dbReference type="ARBA" id="ARBA00010992"/>
    </source>
</evidence>
<evidence type="ECO:0000256" key="6">
    <source>
        <dbReference type="ARBA" id="ARBA00022989"/>
    </source>
</evidence>
<proteinExistence type="inferred from homology"/>
<dbReference type="PANTHER" id="PTHR48022">
    <property type="entry name" value="PLASTIDIC GLUCOSE TRANSPORTER 4"/>
    <property type="match status" value="1"/>
</dbReference>
<feature type="transmembrane region" description="Helical" evidence="9">
    <location>
        <begin position="254"/>
        <end position="273"/>
    </location>
</feature>
<evidence type="ECO:0000256" key="5">
    <source>
        <dbReference type="ARBA" id="ARBA00022692"/>
    </source>
</evidence>
<keyword evidence="3 8" id="KW-0813">Transport</keyword>
<feature type="transmembrane region" description="Helical" evidence="9">
    <location>
        <begin position="79"/>
        <end position="108"/>
    </location>
</feature>
<keyword evidence="12" id="KW-1185">Reference proteome</keyword>
<dbReference type="InterPro" id="IPR020846">
    <property type="entry name" value="MFS_dom"/>
</dbReference>
<dbReference type="AlphaFoldDB" id="A0A9P6WNL4"/>
<dbReference type="GO" id="GO:0005886">
    <property type="term" value="C:plasma membrane"/>
    <property type="evidence" value="ECO:0007669"/>
    <property type="project" value="TreeGrafter"/>
</dbReference>
<comment type="similarity">
    <text evidence="2 8">Belongs to the major facilitator superfamily. Sugar transporter (TC 2.A.1.1) family.</text>
</comment>
<evidence type="ECO:0000256" key="7">
    <source>
        <dbReference type="ARBA" id="ARBA00023136"/>
    </source>
</evidence>
<dbReference type="Pfam" id="PF00083">
    <property type="entry name" value="Sugar_tr"/>
    <property type="match status" value="1"/>
</dbReference>
<comment type="caution">
    <text evidence="11">The sequence shown here is derived from an EMBL/GenBank/DDBJ whole genome shotgun (WGS) entry which is preliminary data.</text>
</comment>
<feature type="transmembrane region" description="Helical" evidence="9">
    <location>
        <begin position="221"/>
        <end position="247"/>
    </location>
</feature>
<dbReference type="GO" id="GO:0055056">
    <property type="term" value="F:D-glucose transmembrane transporter activity"/>
    <property type="evidence" value="ECO:0007669"/>
    <property type="project" value="UniProtKB-ARBA"/>
</dbReference>
<feature type="transmembrane region" description="Helical" evidence="9">
    <location>
        <begin position="191"/>
        <end position="209"/>
    </location>
</feature>
<evidence type="ECO:0000256" key="9">
    <source>
        <dbReference type="SAM" id="Phobius"/>
    </source>
</evidence>
<evidence type="ECO:0000256" key="8">
    <source>
        <dbReference type="RuleBase" id="RU003346"/>
    </source>
</evidence>
<dbReference type="PROSITE" id="PS00217">
    <property type="entry name" value="SUGAR_TRANSPORT_2"/>
    <property type="match status" value="1"/>
</dbReference>
<evidence type="ECO:0000256" key="4">
    <source>
        <dbReference type="ARBA" id="ARBA00022597"/>
    </source>
</evidence>
<feature type="transmembrane region" description="Helical" evidence="9">
    <location>
        <begin position="161"/>
        <end position="179"/>
    </location>
</feature>
<dbReference type="NCBIfam" id="TIGR00879">
    <property type="entry name" value="SP"/>
    <property type="match status" value="1"/>
</dbReference>
<feature type="transmembrane region" description="Helical" evidence="9">
    <location>
        <begin position="510"/>
        <end position="530"/>
    </location>
</feature>
<organism evidence="11 12">
    <name type="scientific">Pichia californica</name>
    <dbReference type="NCBI Taxonomy" id="460514"/>
    <lineage>
        <taxon>Eukaryota</taxon>
        <taxon>Fungi</taxon>
        <taxon>Dikarya</taxon>
        <taxon>Ascomycota</taxon>
        <taxon>Saccharomycotina</taxon>
        <taxon>Pichiomycetes</taxon>
        <taxon>Pichiales</taxon>
        <taxon>Pichiaceae</taxon>
        <taxon>Pichia</taxon>
    </lineage>
</organism>
<feature type="transmembrane region" description="Helical" evidence="9">
    <location>
        <begin position="129"/>
        <end position="149"/>
    </location>
</feature>
<dbReference type="PRINTS" id="PR00171">
    <property type="entry name" value="SUGRTRNSPORT"/>
</dbReference>
<name>A0A9P6WNL4_9ASCO</name>
<dbReference type="PROSITE" id="PS50850">
    <property type="entry name" value="MFS"/>
    <property type="match status" value="1"/>
</dbReference>
<keyword evidence="7 9" id="KW-0472">Membrane</keyword>
<dbReference type="InterPro" id="IPR050360">
    <property type="entry name" value="MFS_Sugar_Transporters"/>
</dbReference>
<evidence type="ECO:0000313" key="11">
    <source>
        <dbReference type="EMBL" id="KAG0690402.1"/>
    </source>
</evidence>
<feature type="transmembrane region" description="Helical" evidence="9">
    <location>
        <begin position="445"/>
        <end position="469"/>
    </location>
</feature>
<dbReference type="SUPFAM" id="SSF103473">
    <property type="entry name" value="MFS general substrate transporter"/>
    <property type="match status" value="1"/>
</dbReference>
<comment type="subcellular location">
    <subcellularLocation>
        <location evidence="1">Membrane</location>
        <topology evidence="1">Multi-pass membrane protein</topology>
    </subcellularLocation>
</comment>